<accession>A0ACC2IAD1</accession>
<comment type="caution">
    <text evidence="1">The sequence shown here is derived from an EMBL/GenBank/DDBJ whole genome shotgun (WGS) entry which is preliminary data.</text>
</comment>
<name>A0ACC2IAD1_9PLEO</name>
<protein>
    <submittedName>
        <fullName evidence="1">Uncharacterized protein</fullName>
    </submittedName>
</protein>
<organism evidence="1 2">
    <name type="scientific">Boeremia exigua</name>
    <dbReference type="NCBI Taxonomy" id="749465"/>
    <lineage>
        <taxon>Eukaryota</taxon>
        <taxon>Fungi</taxon>
        <taxon>Dikarya</taxon>
        <taxon>Ascomycota</taxon>
        <taxon>Pezizomycotina</taxon>
        <taxon>Dothideomycetes</taxon>
        <taxon>Pleosporomycetidae</taxon>
        <taxon>Pleosporales</taxon>
        <taxon>Pleosporineae</taxon>
        <taxon>Didymellaceae</taxon>
        <taxon>Boeremia</taxon>
    </lineage>
</organism>
<sequence length="574" mass="63007">MQLCPANILRLAALGGQSRRPAPPLFPDAKAPAKLAQPPKHAPRTPDRRPAAVARSSAGSISNDELHISETQRVPARVRASSQAVTFSDMMLGELRIICEARCTAHGLRLSVNTTTRTMDLYRATFVGSLLLNSIVLIQTYRSRQVENVDPTSSEKVEHRGREESERDSLRKLKWRFFPIYLLVNAADWLQGPYIYPIYKDEKGLTEEMVAFLFLIGFVSAGISASFAGTFADRYGRRTACLAYCILYSFSSFTLLADDIRVLFLGRVLGGICGTLLWSVFESWLVAEFNQLMIEDTSAVLSGIFSAMTILNSLVAICAGILAEWLVRSVGTAKAPFMASVGCLSVAFVAISKLWGENYGASHRVASENAALLQQEEAESAVITTKSTLRYILRVVLALVSCFFEGSLFLFIFFKFPALKLAHKLAGSEDDLPFGLIFAILMCSMMLGSLLYNNITSASSTFPAKRVLMGTLVVASACFFVPGHFRDERLTLWCFCVFELCCGVYYPVMASIKGKLIDDSSRASVYTVLRIPLNAFVVLALSTTKEGESHRDAVFTTCSGLLLVAALVVHKILA</sequence>
<proteinExistence type="predicted"/>
<evidence type="ECO:0000313" key="1">
    <source>
        <dbReference type="EMBL" id="KAJ8112101.1"/>
    </source>
</evidence>
<evidence type="ECO:0000313" key="2">
    <source>
        <dbReference type="Proteomes" id="UP001153331"/>
    </source>
</evidence>
<keyword evidence="2" id="KW-1185">Reference proteome</keyword>
<dbReference type="Proteomes" id="UP001153331">
    <property type="component" value="Unassembled WGS sequence"/>
</dbReference>
<dbReference type="EMBL" id="JAPHNI010000351">
    <property type="protein sequence ID" value="KAJ8112101.1"/>
    <property type="molecule type" value="Genomic_DNA"/>
</dbReference>
<gene>
    <name evidence="1" type="ORF">OPT61_g5447</name>
</gene>
<reference evidence="1" key="1">
    <citation type="submission" date="2022-11" db="EMBL/GenBank/DDBJ databases">
        <title>Genome Sequence of Boeremia exigua.</title>
        <authorList>
            <person name="Buettner E."/>
        </authorList>
    </citation>
    <scope>NUCLEOTIDE SEQUENCE</scope>
    <source>
        <strain evidence="1">CU02</strain>
    </source>
</reference>